<dbReference type="InterPro" id="IPR046715">
    <property type="entry name" value="DUF6607"/>
</dbReference>
<sequence>MPPTRSRWPLLAFYSLLLAALSGCQTLPNAADAPPAADRAAILAMAGGYQVSFQFQQDMVFVPGSMASDDYHSGGQELVLVLRDQPDHIVLQHLLVSGRGHVTKHWRQEWIWQPQQRWRYLGGYRWANEPVAATEAAGRWLQTVWQVDDSPRYAGLGRWQHAHGVSQWVSESTLRPLPRREHSVRQDYDALISINRHVLTADGWVHGQDNLKWQQQADRVIAHESGLNHYRRDDQFDFEPAQRYWAQTARYWAAVREHWAQLLAQRPQLVLAPHDPVELAGSHLMALLIDANDLSHQQLDDDALRARIAALIAPYLR</sequence>
<evidence type="ECO:0000313" key="2">
    <source>
        <dbReference type="EMBL" id="MEY1662315.1"/>
    </source>
</evidence>
<accession>A0ABV4AHL4</accession>
<organism evidence="2 3">
    <name type="scientific">Isoalcanivorax beigongshangi</name>
    <dbReference type="NCBI Taxonomy" id="3238810"/>
    <lineage>
        <taxon>Bacteria</taxon>
        <taxon>Pseudomonadati</taxon>
        <taxon>Pseudomonadota</taxon>
        <taxon>Gammaproteobacteria</taxon>
        <taxon>Oceanospirillales</taxon>
        <taxon>Alcanivoracaceae</taxon>
        <taxon>Isoalcanivorax</taxon>
    </lineage>
</organism>
<dbReference type="PROSITE" id="PS51257">
    <property type="entry name" value="PROKAR_LIPOPROTEIN"/>
    <property type="match status" value="1"/>
</dbReference>
<name>A0ABV4AHL4_9GAMM</name>
<proteinExistence type="predicted"/>
<dbReference type="Pfam" id="PF20311">
    <property type="entry name" value="DUF6607"/>
    <property type="match status" value="1"/>
</dbReference>
<dbReference type="Proteomes" id="UP001562065">
    <property type="component" value="Unassembled WGS sequence"/>
</dbReference>
<dbReference type="RefSeq" id="WP_369455551.1">
    <property type="nucleotide sequence ID" value="NZ_JBGCUO010000001.1"/>
</dbReference>
<keyword evidence="3" id="KW-1185">Reference proteome</keyword>
<evidence type="ECO:0000256" key="1">
    <source>
        <dbReference type="SAM" id="SignalP"/>
    </source>
</evidence>
<protein>
    <submittedName>
        <fullName evidence="2">DUF6607 family protein</fullName>
    </submittedName>
</protein>
<evidence type="ECO:0000313" key="3">
    <source>
        <dbReference type="Proteomes" id="UP001562065"/>
    </source>
</evidence>
<keyword evidence="1" id="KW-0732">Signal</keyword>
<feature type="signal peptide" evidence="1">
    <location>
        <begin position="1"/>
        <end position="30"/>
    </location>
</feature>
<feature type="chain" id="PRO_5045808012" evidence="1">
    <location>
        <begin position="31"/>
        <end position="317"/>
    </location>
</feature>
<dbReference type="EMBL" id="JBGCUO010000001">
    <property type="protein sequence ID" value="MEY1662315.1"/>
    <property type="molecule type" value="Genomic_DNA"/>
</dbReference>
<comment type="caution">
    <text evidence="2">The sequence shown here is derived from an EMBL/GenBank/DDBJ whole genome shotgun (WGS) entry which is preliminary data.</text>
</comment>
<reference evidence="2 3" key="1">
    <citation type="submission" date="2024-07" db="EMBL/GenBank/DDBJ databases">
        <authorList>
            <person name="Ren Q."/>
        </authorList>
    </citation>
    <scope>NUCLEOTIDE SEQUENCE [LARGE SCALE GENOMIC DNA]</scope>
    <source>
        <strain evidence="2 3">REN37</strain>
    </source>
</reference>
<gene>
    <name evidence="2" type="ORF">AB5I84_09170</name>
</gene>